<organism evidence="2 3">
    <name type="scientific">Mesonia hippocampi</name>
    <dbReference type="NCBI Taxonomy" id="1628250"/>
    <lineage>
        <taxon>Bacteria</taxon>
        <taxon>Pseudomonadati</taxon>
        <taxon>Bacteroidota</taxon>
        <taxon>Flavobacteriia</taxon>
        <taxon>Flavobacteriales</taxon>
        <taxon>Flavobacteriaceae</taxon>
        <taxon>Mesonia</taxon>
    </lineage>
</organism>
<dbReference type="AlphaFoldDB" id="A0A840ER57"/>
<dbReference type="Proteomes" id="UP000553034">
    <property type="component" value="Unassembled WGS sequence"/>
</dbReference>
<dbReference type="EMBL" id="JACIFO010000004">
    <property type="protein sequence ID" value="MBB4119053.1"/>
    <property type="molecule type" value="Genomic_DNA"/>
</dbReference>
<gene>
    <name evidence="2" type="ORF">GGR32_001344</name>
</gene>
<keyword evidence="1" id="KW-0732">Signal</keyword>
<name>A0A840ER57_9FLAO</name>
<sequence length="189" mass="20155">MINYKSVFITLFLASSIATYAQVGSGATGIGTEAPEEMLHVAEGNVRVNKINTNTGVVTDKIVVADASGVLKTVNATMPKFFYMPSVIMPTAQDQVPGMAGATYNAGTFTVNLHANYQSQFNTPAVSNTGATTTLPVIAANALDYHIVWYDNTVFENVVINNLGELSYTIKATAEITVGSFMNIVFVVK</sequence>
<comment type="caution">
    <text evidence="2">The sequence shown here is derived from an EMBL/GenBank/DDBJ whole genome shotgun (WGS) entry which is preliminary data.</text>
</comment>
<dbReference type="RefSeq" id="WP_183477403.1">
    <property type="nucleotide sequence ID" value="NZ_JACIFO010000004.1"/>
</dbReference>
<protein>
    <submittedName>
        <fullName evidence="2">Uncharacterized protein</fullName>
    </submittedName>
</protein>
<proteinExistence type="predicted"/>
<evidence type="ECO:0000256" key="1">
    <source>
        <dbReference type="SAM" id="SignalP"/>
    </source>
</evidence>
<accession>A0A840ER57</accession>
<feature type="signal peptide" evidence="1">
    <location>
        <begin position="1"/>
        <end position="21"/>
    </location>
</feature>
<reference evidence="2 3" key="1">
    <citation type="submission" date="2020-08" db="EMBL/GenBank/DDBJ databases">
        <title>Genomic Encyclopedia of Type Strains, Phase IV (KMG-IV): sequencing the most valuable type-strain genomes for metagenomic binning, comparative biology and taxonomic classification.</title>
        <authorList>
            <person name="Goeker M."/>
        </authorList>
    </citation>
    <scope>NUCLEOTIDE SEQUENCE [LARGE SCALE GENOMIC DNA]</scope>
    <source>
        <strain evidence="2 3">DSM 29568</strain>
    </source>
</reference>
<feature type="chain" id="PRO_5032532605" evidence="1">
    <location>
        <begin position="22"/>
        <end position="189"/>
    </location>
</feature>
<keyword evidence="3" id="KW-1185">Reference proteome</keyword>
<evidence type="ECO:0000313" key="3">
    <source>
        <dbReference type="Proteomes" id="UP000553034"/>
    </source>
</evidence>
<evidence type="ECO:0000313" key="2">
    <source>
        <dbReference type="EMBL" id="MBB4119053.1"/>
    </source>
</evidence>